<feature type="compositionally biased region" description="Pro residues" evidence="4">
    <location>
        <begin position="23"/>
        <end position="32"/>
    </location>
</feature>
<feature type="domain" description="ALMS motif" evidence="5">
    <location>
        <begin position="704"/>
        <end position="813"/>
    </location>
</feature>
<sequence>MLPPSVVPPSSEPPQEGTLPRGEPGPPTPPSLLCPRPWQAAARSWPWRGFGHGDGRAPGQVHSGRPAWFLREAAAAAQADWLQASSDQALAKHSPVFCPASVQGCWRAAVTASAPRWPVSPQPGAAVALPSPGARGQWQQLLEASPACLGQRHWSVESYFPGLQIPVLGFKNKLVSFSPPTVDLDFPELGHASPALHHQLFRPLEPHPDFDLSSFSEAPQDSRDFEQSSDCTCESRLAALSPAAPAPPRPGSPCFCLQPAMRSPAVESPLQGACGCAVSSLGAGGAGLTPPARLSAALAVRVTGGHALGASGTVPACLALRGPDCCAPESTPLRGSGPHAAAALPFLNAQRPCVVRAQALCEDCPVRPPQPPQSFRELLPEPATREESQHADLPSVLSIEAGAPAPDPGSRNRPFEQAELLQGQGASVQLQPHAGSWLSSALGVPAAVEPWPLSLWHSAPGGGSSNLCSGGSQEGQGSLELSGEGAAAVLGSQEPAEGRRGASGRGLDTAAQGEETDPQLCVRTVGTGDPAQTPGLLLTRHEEHSECSSGAGTTGAARNPTPLTQPGLALRPGPSPWQSCAPVWDTESNRGIMEEPELTLVSASDTSITEMDLSNLTLEERENEAKCFRASESLPLMSETETAHHPALSEPPLERPTASAGAPGARELAKRAASRGTKASLFSEVRCPELSPETPPTITATPGSLQEAFARRKKKFIERSLQRQEEIKSKIRVSQNSQSETTVESTLAGSLSWGKHVKQAGALLPKDRKKEAIFARQTALRYNQLAEVKQQKEERARQEAYAQNRARAKEFHK</sequence>
<dbReference type="AlphaFoldDB" id="A0A8J6AJZ1"/>
<feature type="region of interest" description="Disordered" evidence="4">
    <location>
        <begin position="382"/>
        <end position="414"/>
    </location>
</feature>
<evidence type="ECO:0000256" key="3">
    <source>
        <dbReference type="ARBA" id="ARBA00023212"/>
    </source>
</evidence>
<accession>A0A8J6AJZ1</accession>
<feature type="region of interest" description="Disordered" evidence="4">
    <location>
        <begin position="546"/>
        <end position="578"/>
    </location>
</feature>
<feature type="region of interest" description="Disordered" evidence="4">
    <location>
        <begin position="1"/>
        <end position="36"/>
    </location>
</feature>
<keyword evidence="2" id="KW-0963">Cytoplasm</keyword>
<dbReference type="GO" id="GO:0005814">
    <property type="term" value="C:centriole"/>
    <property type="evidence" value="ECO:0007669"/>
    <property type="project" value="TreeGrafter"/>
</dbReference>
<dbReference type="PANTHER" id="PTHR21553:SF26">
    <property type="entry name" value="ALMS MOTIF DOMAIN-CONTAINING PROTEIN"/>
    <property type="match status" value="1"/>
</dbReference>
<comment type="subcellular location">
    <subcellularLocation>
        <location evidence="1">Cytoplasm</location>
        <location evidence="1">Cytoskeleton</location>
        <location evidence="1">Microtubule organizing center</location>
        <location evidence="1">Centrosome</location>
    </subcellularLocation>
</comment>
<dbReference type="Pfam" id="PF15309">
    <property type="entry name" value="ALMS_motif"/>
    <property type="match status" value="1"/>
</dbReference>
<evidence type="ECO:0000259" key="5">
    <source>
        <dbReference type="Pfam" id="PF15309"/>
    </source>
</evidence>
<evidence type="ECO:0000313" key="6">
    <source>
        <dbReference type="EMBL" id="KAG8522378.1"/>
    </source>
</evidence>
<feature type="compositionally biased region" description="Pro residues" evidence="4">
    <location>
        <begin position="1"/>
        <end position="12"/>
    </location>
</feature>
<dbReference type="EMBL" id="JAGFMF010011436">
    <property type="protein sequence ID" value="KAG8522378.1"/>
    <property type="molecule type" value="Genomic_DNA"/>
</dbReference>
<feature type="region of interest" description="Disordered" evidence="4">
    <location>
        <begin position="491"/>
        <end position="515"/>
    </location>
</feature>
<dbReference type="InterPro" id="IPR029299">
    <property type="entry name" value="ALMS_motif"/>
</dbReference>
<dbReference type="OrthoDB" id="6359887at2759"/>
<evidence type="ECO:0000256" key="2">
    <source>
        <dbReference type="ARBA" id="ARBA00022490"/>
    </source>
</evidence>
<comment type="caution">
    <text evidence="6">The sequence shown here is derived from an EMBL/GenBank/DDBJ whole genome shotgun (WGS) entry which is preliminary data.</text>
</comment>
<evidence type="ECO:0000256" key="1">
    <source>
        <dbReference type="ARBA" id="ARBA00004300"/>
    </source>
</evidence>
<dbReference type="GO" id="GO:0005829">
    <property type="term" value="C:cytosol"/>
    <property type="evidence" value="ECO:0007669"/>
    <property type="project" value="TreeGrafter"/>
</dbReference>
<keyword evidence="7" id="KW-1185">Reference proteome</keyword>
<feature type="non-terminal residue" evidence="6">
    <location>
        <position position="1"/>
    </location>
</feature>
<keyword evidence="3" id="KW-0206">Cytoskeleton</keyword>
<evidence type="ECO:0000256" key="4">
    <source>
        <dbReference type="SAM" id="MobiDB-lite"/>
    </source>
</evidence>
<dbReference type="GO" id="GO:0046599">
    <property type="term" value="P:regulation of centriole replication"/>
    <property type="evidence" value="ECO:0007669"/>
    <property type="project" value="TreeGrafter"/>
</dbReference>
<evidence type="ECO:0000313" key="7">
    <source>
        <dbReference type="Proteomes" id="UP000700334"/>
    </source>
</evidence>
<protein>
    <submittedName>
        <fullName evidence="6">Centrosomal protein of 295 kDa</fullName>
    </submittedName>
</protein>
<feature type="region of interest" description="Disordered" evidence="4">
    <location>
        <begin position="634"/>
        <end position="675"/>
    </location>
</feature>
<proteinExistence type="predicted"/>
<reference evidence="6" key="1">
    <citation type="journal article" date="2021" name="Evol. Appl.">
        <title>The genome of the Pyrenean desman and the effects of bottlenecks and inbreeding on the genomic landscape of an endangered species.</title>
        <authorList>
            <person name="Escoda L."/>
            <person name="Castresana J."/>
        </authorList>
    </citation>
    <scope>NUCLEOTIDE SEQUENCE</scope>
    <source>
        <strain evidence="6">IBE-C5619</strain>
    </source>
</reference>
<dbReference type="Proteomes" id="UP000700334">
    <property type="component" value="Unassembled WGS sequence"/>
</dbReference>
<dbReference type="GO" id="GO:0005813">
    <property type="term" value="C:centrosome"/>
    <property type="evidence" value="ECO:0007669"/>
    <property type="project" value="UniProtKB-SubCell"/>
</dbReference>
<feature type="compositionally biased region" description="Low complexity" evidence="4">
    <location>
        <begin position="13"/>
        <end position="22"/>
    </location>
</feature>
<organism evidence="6 7">
    <name type="scientific">Galemys pyrenaicus</name>
    <name type="common">Iberian desman</name>
    <name type="synonym">Pyrenean desman</name>
    <dbReference type="NCBI Taxonomy" id="202257"/>
    <lineage>
        <taxon>Eukaryota</taxon>
        <taxon>Metazoa</taxon>
        <taxon>Chordata</taxon>
        <taxon>Craniata</taxon>
        <taxon>Vertebrata</taxon>
        <taxon>Euteleostomi</taxon>
        <taxon>Mammalia</taxon>
        <taxon>Eutheria</taxon>
        <taxon>Laurasiatheria</taxon>
        <taxon>Eulipotyphla</taxon>
        <taxon>Talpidae</taxon>
        <taxon>Galemys</taxon>
    </lineage>
</organism>
<gene>
    <name evidence="6" type="ORF">J0S82_002246</name>
</gene>
<dbReference type="PANTHER" id="PTHR21553">
    <property type="entry name" value="ALMS1-RELATED"/>
    <property type="match status" value="1"/>
</dbReference>
<name>A0A8J6AJZ1_GALPY</name>